<reference evidence="2" key="2">
    <citation type="submission" date="2023-06" db="EMBL/GenBank/DDBJ databases">
        <authorList>
            <consortium name="Lawrence Berkeley National Laboratory"/>
            <person name="Haridas S."/>
            <person name="Hensen N."/>
            <person name="Bonometti L."/>
            <person name="Westerberg I."/>
            <person name="Brannstrom I.O."/>
            <person name="Guillou S."/>
            <person name="Cros-Aarteil S."/>
            <person name="Calhoun S."/>
            <person name="Kuo A."/>
            <person name="Mondo S."/>
            <person name="Pangilinan J."/>
            <person name="Riley R."/>
            <person name="Labutti K."/>
            <person name="Andreopoulos B."/>
            <person name="Lipzen A."/>
            <person name="Chen C."/>
            <person name="Yanf M."/>
            <person name="Daum C."/>
            <person name="Ng V."/>
            <person name="Clum A."/>
            <person name="Steindorff A."/>
            <person name="Ohm R."/>
            <person name="Martin F."/>
            <person name="Silar P."/>
            <person name="Natvig D."/>
            <person name="Lalanne C."/>
            <person name="Gautier V."/>
            <person name="Ament-Velasquez S.L."/>
            <person name="Kruys A."/>
            <person name="Hutchinson M.I."/>
            <person name="Powell A.J."/>
            <person name="Barry K."/>
            <person name="Miller A.N."/>
            <person name="Grigoriev I.V."/>
            <person name="Debuchy R."/>
            <person name="Gladieux P."/>
            <person name="Thoren M.H."/>
            <person name="Johannesson H."/>
        </authorList>
    </citation>
    <scope>NUCLEOTIDE SEQUENCE</scope>
    <source>
        <strain evidence="2">CBS 958.72</strain>
    </source>
</reference>
<evidence type="ECO:0000256" key="1">
    <source>
        <dbReference type="SAM" id="SignalP"/>
    </source>
</evidence>
<dbReference type="AlphaFoldDB" id="A0AAE0KJD9"/>
<proteinExistence type="predicted"/>
<name>A0AAE0KJD9_9PEZI</name>
<evidence type="ECO:0000313" key="3">
    <source>
        <dbReference type="Proteomes" id="UP001287356"/>
    </source>
</evidence>
<reference evidence="2" key="1">
    <citation type="journal article" date="2023" name="Mol. Phylogenet. Evol.">
        <title>Genome-scale phylogeny and comparative genomics of the fungal order Sordariales.</title>
        <authorList>
            <person name="Hensen N."/>
            <person name="Bonometti L."/>
            <person name="Westerberg I."/>
            <person name="Brannstrom I.O."/>
            <person name="Guillou S."/>
            <person name="Cros-Aarteil S."/>
            <person name="Calhoun S."/>
            <person name="Haridas S."/>
            <person name="Kuo A."/>
            <person name="Mondo S."/>
            <person name="Pangilinan J."/>
            <person name="Riley R."/>
            <person name="LaButti K."/>
            <person name="Andreopoulos B."/>
            <person name="Lipzen A."/>
            <person name="Chen C."/>
            <person name="Yan M."/>
            <person name="Daum C."/>
            <person name="Ng V."/>
            <person name="Clum A."/>
            <person name="Steindorff A."/>
            <person name="Ohm R.A."/>
            <person name="Martin F."/>
            <person name="Silar P."/>
            <person name="Natvig D.O."/>
            <person name="Lalanne C."/>
            <person name="Gautier V."/>
            <person name="Ament-Velasquez S.L."/>
            <person name="Kruys A."/>
            <person name="Hutchinson M.I."/>
            <person name="Powell A.J."/>
            <person name="Barry K."/>
            <person name="Miller A.N."/>
            <person name="Grigoriev I.V."/>
            <person name="Debuchy R."/>
            <person name="Gladieux P."/>
            <person name="Hiltunen Thoren M."/>
            <person name="Johannesson H."/>
        </authorList>
    </citation>
    <scope>NUCLEOTIDE SEQUENCE</scope>
    <source>
        <strain evidence="2">CBS 958.72</strain>
    </source>
</reference>
<keyword evidence="1" id="KW-0732">Signal</keyword>
<comment type="caution">
    <text evidence="2">The sequence shown here is derived from an EMBL/GenBank/DDBJ whole genome shotgun (WGS) entry which is preliminary data.</text>
</comment>
<keyword evidence="3" id="KW-1185">Reference proteome</keyword>
<dbReference type="Proteomes" id="UP001287356">
    <property type="component" value="Unassembled WGS sequence"/>
</dbReference>
<feature type="chain" id="PRO_5041926540" evidence="1">
    <location>
        <begin position="21"/>
        <end position="210"/>
    </location>
</feature>
<evidence type="ECO:0000313" key="2">
    <source>
        <dbReference type="EMBL" id="KAK3377056.1"/>
    </source>
</evidence>
<feature type="signal peptide" evidence="1">
    <location>
        <begin position="1"/>
        <end position="20"/>
    </location>
</feature>
<dbReference type="EMBL" id="JAULSN010000003">
    <property type="protein sequence ID" value="KAK3377056.1"/>
    <property type="molecule type" value="Genomic_DNA"/>
</dbReference>
<protein>
    <submittedName>
        <fullName evidence="2">Uncharacterized protein</fullName>
    </submittedName>
</protein>
<gene>
    <name evidence="2" type="ORF">B0T24DRAFT_701186</name>
</gene>
<organism evidence="2 3">
    <name type="scientific">Lasiosphaeria ovina</name>
    <dbReference type="NCBI Taxonomy" id="92902"/>
    <lineage>
        <taxon>Eukaryota</taxon>
        <taxon>Fungi</taxon>
        <taxon>Dikarya</taxon>
        <taxon>Ascomycota</taxon>
        <taxon>Pezizomycotina</taxon>
        <taxon>Sordariomycetes</taxon>
        <taxon>Sordariomycetidae</taxon>
        <taxon>Sordariales</taxon>
        <taxon>Lasiosphaeriaceae</taxon>
        <taxon>Lasiosphaeria</taxon>
    </lineage>
</organism>
<accession>A0AAE0KJD9</accession>
<sequence length="210" mass="22743">MSALFAAFVTWQLLAQPASAAAPGALSIWDQAGFIESRHCVSDAFINWDRGGLWNGALQCSKDESGSYRDSCACRCDLRPVAEAFVSSYAKSACQSNTVDIQSAQLLYDAYCATAVTVPCAGYTPVQVAVTLPTTAPATLSIWSADNHFSDARSAGLICTMATAQLRLKPPFRPPHQGTQLRPRAPDSGIKWRIFRGLNLESYHKVSNHK</sequence>